<protein>
    <submittedName>
        <fullName evidence="2">Uncharacterized protein</fullName>
    </submittedName>
</protein>
<sequence>MAPPHRAAAAVDLQPCRRRSATPVPRAVQPSPSCYHPAAARFPHLRLQGVPCPARGGGFPTASRRQRRAGGRPHLQPEQGVPAAIYQRQRRPPPPSTVRGVPLFAAARGSPSAHARKQVSSGGRGRASLLYLEQGGPAAILLHQRLERGCSRVIRIRSSHCSRASMLSVN</sequence>
<dbReference type="EMBL" id="PQIB02000005">
    <property type="protein sequence ID" value="RLN16805.1"/>
    <property type="molecule type" value="Genomic_DNA"/>
</dbReference>
<dbReference type="AlphaFoldDB" id="A0A3L6S756"/>
<organism evidence="2 3">
    <name type="scientific">Panicum miliaceum</name>
    <name type="common">Proso millet</name>
    <name type="synonym">Broomcorn millet</name>
    <dbReference type="NCBI Taxonomy" id="4540"/>
    <lineage>
        <taxon>Eukaryota</taxon>
        <taxon>Viridiplantae</taxon>
        <taxon>Streptophyta</taxon>
        <taxon>Embryophyta</taxon>
        <taxon>Tracheophyta</taxon>
        <taxon>Spermatophyta</taxon>
        <taxon>Magnoliopsida</taxon>
        <taxon>Liliopsida</taxon>
        <taxon>Poales</taxon>
        <taxon>Poaceae</taxon>
        <taxon>PACMAD clade</taxon>
        <taxon>Panicoideae</taxon>
        <taxon>Panicodae</taxon>
        <taxon>Paniceae</taxon>
        <taxon>Panicinae</taxon>
        <taxon>Panicum</taxon>
        <taxon>Panicum sect. Panicum</taxon>
    </lineage>
</organism>
<name>A0A3L6S756_PANMI</name>
<evidence type="ECO:0000313" key="2">
    <source>
        <dbReference type="EMBL" id="RLN16805.1"/>
    </source>
</evidence>
<feature type="region of interest" description="Disordered" evidence="1">
    <location>
        <begin position="1"/>
        <end position="33"/>
    </location>
</feature>
<keyword evidence="3" id="KW-1185">Reference proteome</keyword>
<comment type="caution">
    <text evidence="2">The sequence shown here is derived from an EMBL/GenBank/DDBJ whole genome shotgun (WGS) entry which is preliminary data.</text>
</comment>
<gene>
    <name evidence="2" type="ORF">C2845_PM02G07680</name>
</gene>
<accession>A0A3L6S756</accession>
<proteinExistence type="predicted"/>
<reference evidence="3" key="1">
    <citation type="journal article" date="2019" name="Nat. Commun.">
        <title>The genome of broomcorn millet.</title>
        <authorList>
            <person name="Zou C."/>
            <person name="Miki D."/>
            <person name="Li D."/>
            <person name="Tang Q."/>
            <person name="Xiao L."/>
            <person name="Rajput S."/>
            <person name="Deng P."/>
            <person name="Jia W."/>
            <person name="Huang R."/>
            <person name="Zhang M."/>
            <person name="Sun Y."/>
            <person name="Hu J."/>
            <person name="Fu X."/>
            <person name="Schnable P.S."/>
            <person name="Li F."/>
            <person name="Zhang H."/>
            <person name="Feng B."/>
            <person name="Zhu X."/>
            <person name="Liu R."/>
            <person name="Schnable J.C."/>
            <person name="Zhu J.-K."/>
            <person name="Zhang H."/>
        </authorList>
    </citation>
    <scope>NUCLEOTIDE SEQUENCE [LARGE SCALE GENOMIC DNA]</scope>
</reference>
<evidence type="ECO:0000256" key="1">
    <source>
        <dbReference type="SAM" id="MobiDB-lite"/>
    </source>
</evidence>
<evidence type="ECO:0000313" key="3">
    <source>
        <dbReference type="Proteomes" id="UP000275267"/>
    </source>
</evidence>
<dbReference type="Proteomes" id="UP000275267">
    <property type="component" value="Unassembled WGS sequence"/>
</dbReference>
<feature type="region of interest" description="Disordered" evidence="1">
    <location>
        <begin position="53"/>
        <end position="96"/>
    </location>
</feature>